<dbReference type="Gene3D" id="1.10.1660.10">
    <property type="match status" value="1"/>
</dbReference>
<evidence type="ECO:0000313" key="4">
    <source>
        <dbReference type="Proteomes" id="UP000253741"/>
    </source>
</evidence>
<feature type="domain" description="HTH merR-type" evidence="2">
    <location>
        <begin position="1"/>
        <end position="71"/>
    </location>
</feature>
<dbReference type="EMBL" id="QQNA01000208">
    <property type="protein sequence ID" value="RDG35620.1"/>
    <property type="molecule type" value="Genomic_DNA"/>
</dbReference>
<dbReference type="Proteomes" id="UP000253741">
    <property type="component" value="Unassembled WGS sequence"/>
</dbReference>
<keyword evidence="1" id="KW-0238">DNA-binding</keyword>
<dbReference type="PANTHER" id="PTHR30204">
    <property type="entry name" value="REDOX-CYCLING DRUG-SENSING TRANSCRIPTIONAL ACTIVATOR SOXR"/>
    <property type="match status" value="1"/>
</dbReference>
<proteinExistence type="predicted"/>
<dbReference type="PROSITE" id="PS50937">
    <property type="entry name" value="HTH_MERR_2"/>
    <property type="match status" value="1"/>
</dbReference>
<protein>
    <submittedName>
        <fullName evidence="3">MerR family transcriptional regulator</fullName>
    </submittedName>
</protein>
<sequence length="274" mass="29736">MLSIGDFARYGCVSVRMLRHYDAIGLLRPAHVDAASGYRFYEAGQLARLNRVIALKDLGFSLQQVRSILDERVNPGELRGMLRLRQADLAAAIAADAARLAQVEARLRTIESEGLMSSDDVVVKRVPPVRVAELTGTATPFAPEGVGPVIGPLYVELGRRLAAAGVTATGPGVAYYEVLPDVDDTAVVHAGMTVATERRTGLDFAVVDLPEIESAATLVHRGSMDNLMPSLQTLARWIESNGYRSTGPARELYLECPDDPDQWVTELQEPVTRP</sequence>
<dbReference type="SMART" id="SM00871">
    <property type="entry name" value="AraC_E_bind"/>
    <property type="match status" value="1"/>
</dbReference>
<dbReference type="SMART" id="SM00422">
    <property type="entry name" value="HTH_MERR"/>
    <property type="match status" value="1"/>
</dbReference>
<reference evidence="3 4" key="1">
    <citation type="submission" date="2018-07" db="EMBL/GenBank/DDBJ databases">
        <title>Streptomyces species from bats.</title>
        <authorList>
            <person name="Dunlap C."/>
        </authorList>
    </citation>
    <scope>NUCLEOTIDE SEQUENCE [LARGE SCALE GENOMIC DNA]</scope>
    <source>
        <strain evidence="3 4">AC230</strain>
    </source>
</reference>
<keyword evidence="4" id="KW-1185">Reference proteome</keyword>
<evidence type="ECO:0000259" key="2">
    <source>
        <dbReference type="PROSITE" id="PS50937"/>
    </source>
</evidence>
<evidence type="ECO:0000313" key="3">
    <source>
        <dbReference type="EMBL" id="RDG35620.1"/>
    </source>
</evidence>
<dbReference type="InterPro" id="IPR000551">
    <property type="entry name" value="MerR-type_HTH_dom"/>
</dbReference>
<dbReference type="InterPro" id="IPR011256">
    <property type="entry name" value="Reg_factor_effector_dom_sf"/>
</dbReference>
<dbReference type="RefSeq" id="WP_114625986.1">
    <property type="nucleotide sequence ID" value="NZ_QQNA01000208.1"/>
</dbReference>
<dbReference type="GO" id="GO:0003677">
    <property type="term" value="F:DNA binding"/>
    <property type="evidence" value="ECO:0007669"/>
    <property type="project" value="UniProtKB-KW"/>
</dbReference>
<organism evidence="3 4">
    <name type="scientific">Streptomyces corynorhini</name>
    <dbReference type="NCBI Taxonomy" id="2282652"/>
    <lineage>
        <taxon>Bacteria</taxon>
        <taxon>Bacillati</taxon>
        <taxon>Actinomycetota</taxon>
        <taxon>Actinomycetes</taxon>
        <taxon>Kitasatosporales</taxon>
        <taxon>Streptomycetaceae</taxon>
        <taxon>Streptomyces</taxon>
    </lineage>
</organism>
<evidence type="ECO:0000256" key="1">
    <source>
        <dbReference type="ARBA" id="ARBA00023125"/>
    </source>
</evidence>
<dbReference type="CDD" id="cd01107">
    <property type="entry name" value="HTH_BmrR"/>
    <property type="match status" value="1"/>
</dbReference>
<dbReference type="AlphaFoldDB" id="A0A370B1C1"/>
<dbReference type="Pfam" id="PF13411">
    <property type="entry name" value="MerR_1"/>
    <property type="match status" value="1"/>
</dbReference>
<dbReference type="InterPro" id="IPR047057">
    <property type="entry name" value="MerR_fam"/>
</dbReference>
<dbReference type="SUPFAM" id="SSF55136">
    <property type="entry name" value="Probable bacterial effector-binding domain"/>
    <property type="match status" value="1"/>
</dbReference>
<comment type="caution">
    <text evidence="3">The sequence shown here is derived from an EMBL/GenBank/DDBJ whole genome shotgun (WGS) entry which is preliminary data.</text>
</comment>
<gene>
    <name evidence="3" type="ORF">DVH02_24420</name>
</gene>
<dbReference type="InterPro" id="IPR009061">
    <property type="entry name" value="DNA-bd_dom_put_sf"/>
</dbReference>
<dbReference type="OrthoDB" id="7849865at2"/>
<dbReference type="Gene3D" id="3.20.80.10">
    <property type="entry name" value="Regulatory factor, effector binding domain"/>
    <property type="match status" value="1"/>
</dbReference>
<dbReference type="PANTHER" id="PTHR30204:SF97">
    <property type="entry name" value="MERR FAMILY REGULATORY PROTEIN"/>
    <property type="match status" value="1"/>
</dbReference>
<dbReference type="GO" id="GO:0003700">
    <property type="term" value="F:DNA-binding transcription factor activity"/>
    <property type="evidence" value="ECO:0007669"/>
    <property type="project" value="InterPro"/>
</dbReference>
<dbReference type="SUPFAM" id="SSF46955">
    <property type="entry name" value="Putative DNA-binding domain"/>
    <property type="match status" value="1"/>
</dbReference>
<dbReference type="InterPro" id="IPR010499">
    <property type="entry name" value="AraC_E-bd"/>
</dbReference>
<name>A0A370B1C1_9ACTN</name>
<accession>A0A370B1C1</accession>